<feature type="domain" description="ABC transporter" evidence="6">
    <location>
        <begin position="6"/>
        <end position="248"/>
    </location>
</feature>
<dbReference type="SMART" id="SM00382">
    <property type="entry name" value="AAA"/>
    <property type="match status" value="2"/>
</dbReference>
<accession>A0A073AXZ0</accession>
<proteinExistence type="inferred from homology"/>
<gene>
    <name evidence="7" type="ORF">GU90_13315</name>
</gene>
<evidence type="ECO:0000256" key="2">
    <source>
        <dbReference type="ARBA" id="ARBA00022448"/>
    </source>
</evidence>
<dbReference type="AlphaFoldDB" id="A0A073AXZ0"/>
<dbReference type="GO" id="GO:0005524">
    <property type="term" value="F:ATP binding"/>
    <property type="evidence" value="ECO:0007669"/>
    <property type="project" value="UniProtKB-KW"/>
</dbReference>
<dbReference type="Gene3D" id="3.40.50.300">
    <property type="entry name" value="P-loop containing nucleotide triphosphate hydrolases"/>
    <property type="match status" value="2"/>
</dbReference>
<sequence>MSEPVLAARGLSARVGDRILLDRVDLALAAGEVLAVVGASGSGKTTLGLALQGERRGRVQLDGSVRLFGEELLDCREARRRAVRAGRIASLPQHPAAVLNPARRVGRVLGELAALRHPRAERKAAVRRALHRARLDADPALLNRYPHQLSGGQQQRLALAQALVTEPRVVVLDEPSTGLDTVTKEQIAVMLGELAESGTGLLLLTHDAALVRMLAHDVRVLRDGKLCGRGGSPVPTGGGGPPVPPAESRRNSAAVLQVSGLGRRTRTGAVLLDGVDLQLQRGRCLAVVGPSGAGKTTLARCVAGLCRPTAGRIVIGGELMPPTIGQRSRQQRSRVQYVHQDARSSFDPRRKLLRQVARTAELLRSVGRHRAEGEAREVLARLGIPPGQVELRAGELSGGQLQRAALARALLAEPEVLVLDEVTSSLDAASRAELLALLRDWKSSGAAGVVFISHDLASVTELADEVAVIANGRCVETGSLEQLLTRPVSAVGRELVVAARASGELGPSPVERKGVVSR</sequence>
<keyword evidence="3" id="KW-0547">Nucleotide-binding</keyword>
<dbReference type="InterPro" id="IPR050319">
    <property type="entry name" value="ABC_transp_ATP-bind"/>
</dbReference>
<protein>
    <recommendedName>
        <fullName evidence="6">ABC transporter domain-containing protein</fullName>
    </recommendedName>
</protein>
<dbReference type="PANTHER" id="PTHR43776:SF7">
    <property type="entry name" value="D,D-DIPEPTIDE TRANSPORT ATP-BINDING PROTEIN DDPF-RELATED"/>
    <property type="match status" value="1"/>
</dbReference>
<evidence type="ECO:0000256" key="1">
    <source>
        <dbReference type="ARBA" id="ARBA00005417"/>
    </source>
</evidence>
<feature type="domain" description="ABC transporter" evidence="6">
    <location>
        <begin position="256"/>
        <end position="496"/>
    </location>
</feature>
<dbReference type="InterPro" id="IPR017871">
    <property type="entry name" value="ABC_transporter-like_CS"/>
</dbReference>
<dbReference type="OrthoDB" id="3169708at2"/>
<evidence type="ECO:0000313" key="8">
    <source>
        <dbReference type="Proteomes" id="UP000031419"/>
    </source>
</evidence>
<dbReference type="PROSITE" id="PS50893">
    <property type="entry name" value="ABC_TRANSPORTER_2"/>
    <property type="match status" value="2"/>
</dbReference>
<dbReference type="PANTHER" id="PTHR43776">
    <property type="entry name" value="TRANSPORT ATP-BINDING PROTEIN"/>
    <property type="match status" value="1"/>
</dbReference>
<dbReference type="GO" id="GO:0055085">
    <property type="term" value="P:transmembrane transport"/>
    <property type="evidence" value="ECO:0007669"/>
    <property type="project" value="UniProtKB-ARBA"/>
</dbReference>
<dbReference type="STRING" id="28042.GU90_13315"/>
<feature type="region of interest" description="Disordered" evidence="5">
    <location>
        <begin position="227"/>
        <end position="252"/>
    </location>
</feature>
<evidence type="ECO:0000256" key="4">
    <source>
        <dbReference type="ARBA" id="ARBA00022840"/>
    </source>
</evidence>
<evidence type="ECO:0000259" key="6">
    <source>
        <dbReference type="PROSITE" id="PS50893"/>
    </source>
</evidence>
<evidence type="ECO:0000313" key="7">
    <source>
        <dbReference type="EMBL" id="KEI43942.1"/>
    </source>
</evidence>
<dbReference type="InterPro" id="IPR027417">
    <property type="entry name" value="P-loop_NTPase"/>
</dbReference>
<dbReference type="PROSITE" id="PS00211">
    <property type="entry name" value="ABC_TRANSPORTER_1"/>
    <property type="match status" value="2"/>
</dbReference>
<comment type="caution">
    <text evidence="7">The sequence shown here is derived from an EMBL/GenBank/DDBJ whole genome shotgun (WGS) entry which is preliminary data.</text>
</comment>
<keyword evidence="8" id="KW-1185">Reference proteome</keyword>
<dbReference type="eggNOG" id="COG4172">
    <property type="taxonomic scope" value="Bacteria"/>
</dbReference>
<name>A0A073AXZ0_9PSEU</name>
<evidence type="ECO:0000256" key="3">
    <source>
        <dbReference type="ARBA" id="ARBA00022741"/>
    </source>
</evidence>
<dbReference type="InterPro" id="IPR003593">
    <property type="entry name" value="AAA+_ATPase"/>
</dbReference>
<organism evidence="7 8">
    <name type="scientific">Saccharopolyspora rectivirgula</name>
    <dbReference type="NCBI Taxonomy" id="28042"/>
    <lineage>
        <taxon>Bacteria</taxon>
        <taxon>Bacillati</taxon>
        <taxon>Actinomycetota</taxon>
        <taxon>Actinomycetes</taxon>
        <taxon>Pseudonocardiales</taxon>
        <taxon>Pseudonocardiaceae</taxon>
        <taxon>Saccharopolyspora</taxon>
    </lineage>
</organism>
<dbReference type="InterPro" id="IPR003439">
    <property type="entry name" value="ABC_transporter-like_ATP-bd"/>
</dbReference>
<comment type="similarity">
    <text evidence="1">Belongs to the ABC transporter superfamily.</text>
</comment>
<keyword evidence="4" id="KW-0067">ATP-binding</keyword>
<dbReference type="RefSeq" id="WP_029720228.1">
    <property type="nucleotide sequence ID" value="NZ_JAJUIW010000034.1"/>
</dbReference>
<dbReference type="Pfam" id="PF00005">
    <property type="entry name" value="ABC_tran"/>
    <property type="match status" value="2"/>
</dbReference>
<dbReference type="EMBL" id="JNVU01000031">
    <property type="protein sequence ID" value="KEI43942.1"/>
    <property type="molecule type" value="Genomic_DNA"/>
</dbReference>
<evidence type="ECO:0000256" key="5">
    <source>
        <dbReference type="SAM" id="MobiDB-lite"/>
    </source>
</evidence>
<dbReference type="SUPFAM" id="SSF52540">
    <property type="entry name" value="P-loop containing nucleoside triphosphate hydrolases"/>
    <property type="match status" value="2"/>
</dbReference>
<dbReference type="GO" id="GO:0016887">
    <property type="term" value="F:ATP hydrolysis activity"/>
    <property type="evidence" value="ECO:0007669"/>
    <property type="project" value="InterPro"/>
</dbReference>
<dbReference type="Proteomes" id="UP000031419">
    <property type="component" value="Unassembled WGS sequence"/>
</dbReference>
<keyword evidence="2" id="KW-0813">Transport</keyword>
<feature type="compositionally biased region" description="Gly residues" evidence="5">
    <location>
        <begin position="227"/>
        <end position="240"/>
    </location>
</feature>
<reference evidence="7 8" key="1">
    <citation type="submission" date="2014-06" db="EMBL/GenBank/DDBJ databases">
        <title>Saccharopolyspora rectivirgula DSM-43113 Genome sequencing.</title>
        <authorList>
            <person name="Barrera C."/>
            <person name="Millon L."/>
            <person name="Rognon B."/>
            <person name="Zaugg C."/>
            <person name="Monod M."/>
        </authorList>
    </citation>
    <scope>NUCLEOTIDE SEQUENCE [LARGE SCALE GENOMIC DNA]</scope>
    <source>
        <strain evidence="7 8">DSM 43113</strain>
    </source>
</reference>